<keyword evidence="8" id="KW-1133">Transmembrane helix</keyword>
<evidence type="ECO:0000256" key="1">
    <source>
        <dbReference type="ARBA" id="ARBA00004906"/>
    </source>
</evidence>
<feature type="transmembrane region" description="Helical" evidence="8">
    <location>
        <begin position="371"/>
        <end position="394"/>
    </location>
</feature>
<feature type="transmembrane region" description="Helical" evidence="8">
    <location>
        <begin position="346"/>
        <end position="364"/>
    </location>
</feature>
<accession>A0A7S4LQN9</accession>
<dbReference type="GO" id="GO:0016740">
    <property type="term" value="F:transferase activity"/>
    <property type="evidence" value="ECO:0007669"/>
    <property type="project" value="UniProtKB-KW"/>
</dbReference>
<evidence type="ECO:0000256" key="7">
    <source>
        <dbReference type="ARBA" id="ARBA00022833"/>
    </source>
</evidence>
<feature type="domain" description="RING-type" evidence="9">
    <location>
        <begin position="221"/>
        <end position="548"/>
    </location>
</feature>
<dbReference type="Gene3D" id="3.30.40.10">
    <property type="entry name" value="Zinc/RING finger domain, C3HC4 (zinc finger)"/>
    <property type="match status" value="1"/>
</dbReference>
<evidence type="ECO:0000313" key="10">
    <source>
        <dbReference type="EMBL" id="CAE0843827.1"/>
    </source>
</evidence>
<dbReference type="InterPro" id="IPR047544">
    <property type="entry name" value="RING-HC_RBR_RNF216"/>
</dbReference>
<dbReference type="PANTHER" id="PTHR22770:SF47">
    <property type="entry name" value="E3 UBIQUITIN-PROTEIN LIGASE RNF216"/>
    <property type="match status" value="1"/>
</dbReference>
<dbReference type="GO" id="GO:0008270">
    <property type="term" value="F:zinc ion binding"/>
    <property type="evidence" value="ECO:0007669"/>
    <property type="project" value="UniProtKB-KW"/>
</dbReference>
<sequence>MGSSVGRELVEELSAEFQGVSRSLVREVVQGYWADFDNEPEAEDEVRKRARCKLAQIREASKLDKNEALVILDSAFPLCPREVLRSAATSEKTVVHAATTLLAGGPLAVPRRVPLRVQDLIPDKEYKEAAYHCLLNEFPLLWKSQITAVMAERNHDYPSARSDCLALMRNRQASFFDGLQRATHTVRRHLRLEMERRAVEESKDVDVARELNRRQYADLGEEVECEICYDAVAWEDLLGCGGGHLFCRGCLLRFVQELVGGEAGPAVLARHQGSVKCLSMDPCDAPIPTLQLEELLPGNMRESFNSFLLASNIPLARRKKLGISLCPFCDGLCVGPRSIFAILKQSWVALSLALIVAVVVLRLRNLSGFDFWLLLAGRSLWACAPVVALLFLFLPNVFGGDTLERNFYLCVVLYFWTMSKRRPAVLLAMGELRRRVTGKRSRDLRCTQCHVLVCSGCNREAHNLRCFGDVPAEGTVEALQHFVEEAISAASIRVCPECGLRFRKGDGCNKMTCRCGYVMCYVCREQVSGYSHFCQHFRPAGGKCDKCHKCEMFATPDDNPEMVAAGRQAVALFVAKHRDIGKRIYAVTAFGLTFEVAG</sequence>
<dbReference type="Pfam" id="PF26191">
    <property type="entry name" value="RING-HC_RBR_RNF216"/>
    <property type="match status" value="1"/>
</dbReference>
<keyword evidence="4" id="KW-0677">Repeat</keyword>
<dbReference type="CDD" id="cd20353">
    <property type="entry name" value="Rcat_RBR_RNF216"/>
    <property type="match status" value="1"/>
</dbReference>
<dbReference type="Gene3D" id="1.20.120.1750">
    <property type="match status" value="1"/>
</dbReference>
<reference evidence="10" key="1">
    <citation type="submission" date="2021-01" db="EMBL/GenBank/DDBJ databases">
        <authorList>
            <person name="Corre E."/>
            <person name="Pelletier E."/>
            <person name="Niang G."/>
            <person name="Scheremetjew M."/>
            <person name="Finn R."/>
            <person name="Kale V."/>
            <person name="Holt S."/>
            <person name="Cochrane G."/>
            <person name="Meng A."/>
            <person name="Brown T."/>
            <person name="Cohen L."/>
        </authorList>
    </citation>
    <scope>NUCLEOTIDE SEQUENCE</scope>
    <source>
        <strain evidence="10">LB1974</strain>
    </source>
</reference>
<name>A0A7S4LQN9_OXYMA</name>
<evidence type="ECO:0000256" key="4">
    <source>
        <dbReference type="ARBA" id="ARBA00022737"/>
    </source>
</evidence>
<dbReference type="SUPFAM" id="SSF57850">
    <property type="entry name" value="RING/U-box"/>
    <property type="match status" value="2"/>
</dbReference>
<evidence type="ECO:0000259" key="9">
    <source>
        <dbReference type="PROSITE" id="PS51873"/>
    </source>
</evidence>
<protein>
    <recommendedName>
        <fullName evidence="9">RING-type domain-containing protein</fullName>
    </recommendedName>
</protein>
<keyword evidence="6" id="KW-0833">Ubl conjugation pathway</keyword>
<dbReference type="EMBL" id="HBJB01003403">
    <property type="protein sequence ID" value="CAE0843827.1"/>
    <property type="molecule type" value="Transcribed_RNA"/>
</dbReference>
<keyword evidence="2" id="KW-0808">Transferase</keyword>
<keyword evidence="8" id="KW-0472">Membrane</keyword>
<comment type="pathway">
    <text evidence="1">Protein modification; protein ubiquitination.</text>
</comment>
<dbReference type="PROSITE" id="PS51873">
    <property type="entry name" value="TRIAD"/>
    <property type="match status" value="1"/>
</dbReference>
<dbReference type="Pfam" id="PF26200">
    <property type="entry name" value="Rcat_RNF216"/>
    <property type="match status" value="1"/>
</dbReference>
<evidence type="ECO:0000256" key="2">
    <source>
        <dbReference type="ARBA" id="ARBA00022679"/>
    </source>
</evidence>
<dbReference type="AlphaFoldDB" id="A0A7S4LQN9"/>
<evidence type="ECO:0000256" key="5">
    <source>
        <dbReference type="ARBA" id="ARBA00022771"/>
    </source>
</evidence>
<organism evidence="10">
    <name type="scientific">Oxyrrhis marina</name>
    <name type="common">Dinoflagellate</name>
    <dbReference type="NCBI Taxonomy" id="2969"/>
    <lineage>
        <taxon>Eukaryota</taxon>
        <taxon>Sar</taxon>
        <taxon>Alveolata</taxon>
        <taxon>Dinophyceae</taxon>
        <taxon>Oxyrrhinales</taxon>
        <taxon>Oxyrrhinaceae</taxon>
        <taxon>Oxyrrhis</taxon>
    </lineage>
</organism>
<gene>
    <name evidence="10" type="ORF">OMAR00294_LOCUS2770</name>
</gene>
<keyword evidence="8" id="KW-0812">Transmembrane</keyword>
<dbReference type="PANTHER" id="PTHR22770">
    <property type="entry name" value="UBIQUITIN CONJUGATING ENZYME 7 INTERACTING PROTEIN-RELATED"/>
    <property type="match status" value="1"/>
</dbReference>
<evidence type="ECO:0000256" key="3">
    <source>
        <dbReference type="ARBA" id="ARBA00022723"/>
    </source>
</evidence>
<keyword evidence="7" id="KW-0862">Zinc</keyword>
<dbReference type="InterPro" id="IPR044066">
    <property type="entry name" value="TRIAD_supradom"/>
</dbReference>
<evidence type="ECO:0000256" key="8">
    <source>
        <dbReference type="SAM" id="Phobius"/>
    </source>
</evidence>
<dbReference type="InterPro" id="IPR047546">
    <property type="entry name" value="Rcat_RBR_RNF216"/>
</dbReference>
<dbReference type="InterPro" id="IPR013083">
    <property type="entry name" value="Znf_RING/FYVE/PHD"/>
</dbReference>
<evidence type="ECO:0000256" key="6">
    <source>
        <dbReference type="ARBA" id="ARBA00022786"/>
    </source>
</evidence>
<dbReference type="InterPro" id="IPR051628">
    <property type="entry name" value="LUBAC_E3_Ligases"/>
</dbReference>
<keyword evidence="3" id="KW-0479">Metal-binding</keyword>
<keyword evidence="5" id="KW-0863">Zinc-finger</keyword>
<proteinExistence type="predicted"/>